<evidence type="ECO:0000256" key="2">
    <source>
        <dbReference type="ARBA" id="ARBA00022630"/>
    </source>
</evidence>
<evidence type="ECO:0000256" key="4">
    <source>
        <dbReference type="ARBA" id="ARBA00022857"/>
    </source>
</evidence>
<dbReference type="NCBIfam" id="TIGR01292">
    <property type="entry name" value="TRX_reduct"/>
    <property type="match status" value="1"/>
</dbReference>
<sequence>MTHKIVIIGSGPAGHTAAIYAARANLNPVMYEGFMAGGIAAGGQLTTTTEVENFPGFPNGIDGTQLTQLFREQSVKYGTKILTQTITKVDFSSRPFQLWSDEELIEAKTVIIATGATAKRMHVTGEDTYWQRGISACAVCDGALPIYRNKELAVVGGGDSAVEEASHLTKFASKVYLVHRRDSLRASKIMQKRATTHPKIEIIWNSQVKEAKGDGKNLTALTLEDTTNGQKKELSVGGLFYAIGHKPNTDIFKGILDLDESGYIKTVPGSTKTSIEGVFAAGDVQDKIYRQAVSAAGSGCMAALDAERWLESREG</sequence>
<evidence type="ECO:0000256" key="1">
    <source>
        <dbReference type="ARBA" id="ARBA00009333"/>
    </source>
</evidence>
<dbReference type="Gene3D" id="3.50.50.60">
    <property type="entry name" value="FAD/NAD(P)-binding domain"/>
    <property type="match status" value="2"/>
</dbReference>
<gene>
    <name evidence="11" type="primary">trxB</name>
    <name evidence="11" type="ORF">LEP1GSC188_5167</name>
</gene>
<feature type="domain" description="FAD/NAD(P)-binding" evidence="10">
    <location>
        <begin position="4"/>
        <end position="299"/>
    </location>
</feature>
<proteinExistence type="inferred from homology"/>
<dbReference type="InterPro" id="IPR008255">
    <property type="entry name" value="Pyr_nucl-diS_OxRdtase_2_AS"/>
</dbReference>
<keyword evidence="5 8" id="KW-0560">Oxidoreductase</keyword>
<reference evidence="11 12" key="1">
    <citation type="submission" date="2013-01" db="EMBL/GenBank/DDBJ databases">
        <authorList>
            <person name="Harkins D.M."/>
            <person name="Durkin A.S."/>
            <person name="Brinkac L.M."/>
            <person name="Haft D.H."/>
            <person name="Selengut J.D."/>
            <person name="Sanka R."/>
            <person name="DePew J."/>
            <person name="Purushe J."/>
            <person name="Tulsiani S.M."/>
            <person name="Graham G.C."/>
            <person name="Burns M.-A."/>
            <person name="Dohnt M.F."/>
            <person name="Smythe L.D."/>
            <person name="McKay D.B."/>
            <person name="Craig S.B."/>
            <person name="Vinetz J.M."/>
            <person name="Sutton G.G."/>
            <person name="Nierman W.C."/>
            <person name="Fouts D.E."/>
        </authorList>
    </citation>
    <scope>NUCLEOTIDE SEQUENCE [LARGE SCALE GENOMIC DNA]</scope>
    <source>
        <strain evidence="11 12">LT2116</strain>
    </source>
</reference>
<dbReference type="Proteomes" id="UP000011770">
    <property type="component" value="Unassembled WGS sequence"/>
</dbReference>
<evidence type="ECO:0000259" key="10">
    <source>
        <dbReference type="Pfam" id="PF07992"/>
    </source>
</evidence>
<dbReference type="PRINTS" id="PR00469">
    <property type="entry name" value="PNDRDTASEII"/>
</dbReference>
<dbReference type="InterPro" id="IPR036188">
    <property type="entry name" value="FAD/NAD-bd_sf"/>
</dbReference>
<evidence type="ECO:0000256" key="9">
    <source>
        <dbReference type="RuleBase" id="RU003881"/>
    </source>
</evidence>
<dbReference type="GO" id="GO:0005737">
    <property type="term" value="C:cytoplasm"/>
    <property type="evidence" value="ECO:0007669"/>
    <property type="project" value="InterPro"/>
</dbReference>
<evidence type="ECO:0000256" key="8">
    <source>
        <dbReference type="RuleBase" id="RU003880"/>
    </source>
</evidence>
<evidence type="ECO:0000256" key="5">
    <source>
        <dbReference type="ARBA" id="ARBA00023002"/>
    </source>
</evidence>
<organism evidence="11 12">
    <name type="scientific">Leptospira weilii serovar Topaz str. LT2116</name>
    <dbReference type="NCBI Taxonomy" id="1088540"/>
    <lineage>
        <taxon>Bacteria</taxon>
        <taxon>Pseudomonadati</taxon>
        <taxon>Spirochaetota</taxon>
        <taxon>Spirochaetia</taxon>
        <taxon>Leptospirales</taxon>
        <taxon>Leptospiraceae</taxon>
        <taxon>Leptospira</taxon>
    </lineage>
</organism>
<accession>M3EHD3</accession>
<comment type="caution">
    <text evidence="11">The sequence shown here is derived from an EMBL/GenBank/DDBJ whole genome shotgun (WGS) entry which is preliminary data.</text>
</comment>
<dbReference type="EC" id="1.8.1.9" evidence="8"/>
<name>M3EHD3_9LEPT</name>
<dbReference type="GO" id="GO:0004791">
    <property type="term" value="F:thioredoxin-disulfide reductase (NADPH) activity"/>
    <property type="evidence" value="ECO:0007669"/>
    <property type="project" value="UniProtKB-UniRule"/>
</dbReference>
<dbReference type="PROSITE" id="PS00573">
    <property type="entry name" value="PYRIDINE_REDOX_2"/>
    <property type="match status" value="1"/>
</dbReference>
<evidence type="ECO:0000313" key="12">
    <source>
        <dbReference type="Proteomes" id="UP000011770"/>
    </source>
</evidence>
<evidence type="ECO:0000256" key="6">
    <source>
        <dbReference type="ARBA" id="ARBA00023157"/>
    </source>
</evidence>
<dbReference type="FunFam" id="3.50.50.60:FF:000064">
    <property type="entry name" value="Thioredoxin reductase"/>
    <property type="match status" value="1"/>
</dbReference>
<evidence type="ECO:0000256" key="7">
    <source>
        <dbReference type="ARBA" id="ARBA00023284"/>
    </source>
</evidence>
<dbReference type="InterPro" id="IPR050097">
    <property type="entry name" value="Ferredoxin-NADP_redctase_2"/>
</dbReference>
<evidence type="ECO:0000256" key="3">
    <source>
        <dbReference type="ARBA" id="ARBA00022827"/>
    </source>
</evidence>
<comment type="similarity">
    <text evidence="1 8">Belongs to the class-II pyridine nucleotide-disulfide oxidoreductase family.</text>
</comment>
<keyword evidence="7 8" id="KW-0676">Redox-active center</keyword>
<keyword evidence="4 9" id="KW-0521">NADP</keyword>
<protein>
    <recommendedName>
        <fullName evidence="8">Thioredoxin reductase</fullName>
        <ecNumber evidence="8">1.8.1.9</ecNumber>
    </recommendedName>
</protein>
<keyword evidence="3 8" id="KW-0274">FAD</keyword>
<dbReference type="SUPFAM" id="SSF51905">
    <property type="entry name" value="FAD/NAD(P)-binding domain"/>
    <property type="match status" value="1"/>
</dbReference>
<dbReference type="AlphaFoldDB" id="M3EHD3"/>
<keyword evidence="2 8" id="KW-0285">Flavoprotein</keyword>
<evidence type="ECO:0000313" key="11">
    <source>
        <dbReference type="EMBL" id="EMF80463.1"/>
    </source>
</evidence>
<dbReference type="GO" id="GO:0019430">
    <property type="term" value="P:removal of superoxide radicals"/>
    <property type="evidence" value="ECO:0007669"/>
    <property type="project" value="UniProtKB-UniRule"/>
</dbReference>
<dbReference type="PRINTS" id="PR00368">
    <property type="entry name" value="FADPNR"/>
</dbReference>
<comment type="catalytic activity">
    <reaction evidence="8">
        <text>[thioredoxin]-dithiol + NADP(+) = [thioredoxin]-disulfide + NADPH + H(+)</text>
        <dbReference type="Rhea" id="RHEA:20345"/>
        <dbReference type="Rhea" id="RHEA-COMP:10698"/>
        <dbReference type="Rhea" id="RHEA-COMP:10700"/>
        <dbReference type="ChEBI" id="CHEBI:15378"/>
        <dbReference type="ChEBI" id="CHEBI:29950"/>
        <dbReference type="ChEBI" id="CHEBI:50058"/>
        <dbReference type="ChEBI" id="CHEBI:57783"/>
        <dbReference type="ChEBI" id="CHEBI:58349"/>
        <dbReference type="EC" id="1.8.1.9"/>
    </reaction>
</comment>
<dbReference type="InterPro" id="IPR005982">
    <property type="entry name" value="Thioredox_Rdtase"/>
</dbReference>
<keyword evidence="6" id="KW-1015">Disulfide bond</keyword>
<dbReference type="InterPro" id="IPR023753">
    <property type="entry name" value="FAD/NAD-binding_dom"/>
</dbReference>
<dbReference type="Pfam" id="PF07992">
    <property type="entry name" value="Pyr_redox_2"/>
    <property type="match status" value="1"/>
</dbReference>
<dbReference type="PANTHER" id="PTHR48105">
    <property type="entry name" value="THIOREDOXIN REDUCTASE 1-RELATED-RELATED"/>
    <property type="match status" value="1"/>
</dbReference>
<dbReference type="EMBL" id="AHOR02000053">
    <property type="protein sequence ID" value="EMF80463.1"/>
    <property type="molecule type" value="Genomic_DNA"/>
</dbReference>
<comment type="subunit">
    <text evidence="8">Homodimer.</text>
</comment>
<comment type="cofactor">
    <cofactor evidence="9">
        <name>FAD</name>
        <dbReference type="ChEBI" id="CHEBI:57692"/>
    </cofactor>
    <text evidence="9">Binds 1 FAD per subunit.</text>
</comment>